<gene>
    <name evidence="2" type="ORF">ABRY90_06930</name>
</gene>
<dbReference type="EMBL" id="CP158258">
    <property type="protein sequence ID" value="XDJ59635.1"/>
    <property type="molecule type" value="Genomic_DNA"/>
</dbReference>
<protein>
    <recommendedName>
        <fullName evidence="3">Signal recognition particle-docking protein FtsY</fullName>
    </recommendedName>
</protein>
<evidence type="ECO:0000256" key="1">
    <source>
        <dbReference type="SAM" id="MobiDB-lite"/>
    </source>
</evidence>
<feature type="region of interest" description="Disordered" evidence="1">
    <location>
        <begin position="1"/>
        <end position="69"/>
    </location>
</feature>
<evidence type="ECO:0008006" key="3">
    <source>
        <dbReference type="Google" id="ProtNLM"/>
    </source>
</evidence>
<sequence length="69" mass="6962">MFSFFKRKKAPAPQESAAVQAGIPESADAPEVAPVAPTELPDTWAAQADGSAPGAREPASAMDPAPEAG</sequence>
<organism evidence="2">
    <name type="scientific">Castellaniella ginsengisoli</name>
    <dbReference type="NCBI Taxonomy" id="546114"/>
    <lineage>
        <taxon>Bacteria</taxon>
        <taxon>Pseudomonadati</taxon>
        <taxon>Pseudomonadota</taxon>
        <taxon>Betaproteobacteria</taxon>
        <taxon>Burkholderiales</taxon>
        <taxon>Alcaligenaceae</taxon>
        <taxon>Castellaniella</taxon>
    </lineage>
</organism>
<feature type="compositionally biased region" description="Basic residues" evidence="1">
    <location>
        <begin position="1"/>
        <end position="10"/>
    </location>
</feature>
<proteinExistence type="predicted"/>
<dbReference type="RefSeq" id="WP_368650018.1">
    <property type="nucleotide sequence ID" value="NZ_CP158258.1"/>
</dbReference>
<evidence type="ECO:0000313" key="2">
    <source>
        <dbReference type="EMBL" id="XDJ59635.1"/>
    </source>
</evidence>
<accession>A0AB39DZN9</accession>
<reference evidence="2" key="1">
    <citation type="submission" date="2024-05" db="EMBL/GenBank/DDBJ databases">
        <authorList>
            <person name="Luo Y.-C."/>
            <person name="Nicholds J."/>
            <person name="Mortimer T."/>
            <person name="Maboni G."/>
        </authorList>
    </citation>
    <scope>NUCLEOTIDE SEQUENCE</scope>
    <source>
        <strain evidence="2">148131</strain>
    </source>
</reference>
<name>A0AB39DZN9_9BURK</name>
<dbReference type="AlphaFoldDB" id="A0AB39DZN9"/>